<accession>A0ABU5ZRR9</accession>
<dbReference type="RefSeq" id="WP_324178780.1">
    <property type="nucleotide sequence ID" value="NZ_BAABAW010000003.1"/>
</dbReference>
<evidence type="ECO:0000313" key="1">
    <source>
        <dbReference type="EMBL" id="MEB3344742.1"/>
    </source>
</evidence>
<sequence>MKKILITALLCGMAMTVESQIVNNDNSKKASVEKSIFEIQTGFAGVWVHNELKLFLQLVLRTELGLDAYDNDDFYPNTGFLMSTMITLEPLWYYNLNRRSGQSKSIDGNSGNFFSLKSSLRLEDLLIKFDDDEDIEMVNNLSIVPTWGMSRNLGKHFNYETGLEVDYIHIFAKDAGFKEDKGELAINLDIYRLD</sequence>
<reference evidence="1 2" key="1">
    <citation type="journal article" date="2013" name="Int. J. Syst. Evol. Microbiol.">
        <title>Aquimarina gracilis sp. nov., isolated from the gut microflora of a mussel, Mytilus coruscus, and emended description of Aquimarina spongiae.</title>
        <authorList>
            <person name="Park S.C."/>
            <person name="Choe H.N."/>
            <person name="Baik K.S."/>
            <person name="Seong C.N."/>
        </authorList>
    </citation>
    <scope>NUCLEOTIDE SEQUENCE [LARGE SCALE GENOMIC DNA]</scope>
    <source>
        <strain evidence="1 2">PSC32</strain>
    </source>
</reference>
<comment type="caution">
    <text evidence="1">The sequence shown here is derived from an EMBL/GenBank/DDBJ whole genome shotgun (WGS) entry which is preliminary data.</text>
</comment>
<protein>
    <recommendedName>
        <fullName evidence="3">Outer membrane protein with beta-barrel domain</fullName>
    </recommendedName>
</protein>
<evidence type="ECO:0008006" key="3">
    <source>
        <dbReference type="Google" id="ProtNLM"/>
    </source>
</evidence>
<gene>
    <name evidence="1" type="ORF">U6A24_04690</name>
</gene>
<dbReference type="Proteomes" id="UP001327027">
    <property type="component" value="Unassembled WGS sequence"/>
</dbReference>
<dbReference type="EMBL" id="JAYKLX010000002">
    <property type="protein sequence ID" value="MEB3344742.1"/>
    <property type="molecule type" value="Genomic_DNA"/>
</dbReference>
<name>A0ABU5ZRR9_9FLAO</name>
<proteinExistence type="predicted"/>
<keyword evidence="2" id="KW-1185">Reference proteome</keyword>
<organism evidence="1 2">
    <name type="scientific">Aquimarina gracilis</name>
    <dbReference type="NCBI Taxonomy" id="874422"/>
    <lineage>
        <taxon>Bacteria</taxon>
        <taxon>Pseudomonadati</taxon>
        <taxon>Bacteroidota</taxon>
        <taxon>Flavobacteriia</taxon>
        <taxon>Flavobacteriales</taxon>
        <taxon>Flavobacteriaceae</taxon>
        <taxon>Aquimarina</taxon>
    </lineage>
</organism>
<evidence type="ECO:0000313" key="2">
    <source>
        <dbReference type="Proteomes" id="UP001327027"/>
    </source>
</evidence>